<feature type="transmembrane region" description="Helical" evidence="1">
    <location>
        <begin position="81"/>
        <end position="104"/>
    </location>
</feature>
<organism evidence="2">
    <name type="scientific">Diplonema ambulator</name>
    <dbReference type="NCBI Taxonomy" id="182243"/>
    <lineage>
        <taxon>Eukaryota</taxon>
        <taxon>Discoba</taxon>
        <taxon>Euglenozoa</taxon>
        <taxon>Diplonemea</taxon>
        <taxon>Diplonemidae</taxon>
        <taxon>Diplonema</taxon>
    </lineage>
</organism>
<evidence type="ECO:0000313" key="2">
    <source>
        <dbReference type="EMBL" id="ATQ37462.1"/>
    </source>
</evidence>
<gene>
    <name evidence="2" type="primary">y1</name>
</gene>
<proteinExistence type="evidence at transcript level"/>
<name>A0A2D2AJT1_9EUGL</name>
<reference evidence="2" key="1">
    <citation type="journal article" date="2017" name="Sci. Rep.">
        <title>Keeping it complicated: Mitochondrial genome plasticity across diplonemids.</title>
        <authorList>
            <person name="Valach M."/>
            <person name="Moreira S."/>
            <person name="Hoffmann S."/>
            <person name="Stadler P.F."/>
            <person name="Burger G."/>
        </authorList>
    </citation>
    <scope>NUCLEOTIDE SEQUENCE</scope>
</reference>
<dbReference type="AlphaFoldDB" id="A0A2D2AJT1"/>
<dbReference type="EMBL" id="MF436943">
    <property type="protein sequence ID" value="ATQ37462.1"/>
    <property type="molecule type" value="mRNA"/>
</dbReference>
<keyword evidence="1" id="KW-0812">Transmembrane</keyword>
<protein>
    <submittedName>
        <fullName evidence="2">Uncharacterized protein</fullName>
    </submittedName>
</protein>
<keyword evidence="1" id="KW-1133">Transmembrane helix</keyword>
<accession>A0A2D2AJT1</accession>
<evidence type="ECO:0000256" key="1">
    <source>
        <dbReference type="SAM" id="Phobius"/>
    </source>
</evidence>
<geneLocation type="mitochondrion" evidence="2"/>
<keyword evidence="1" id="KW-0472">Membrane</keyword>
<sequence>MLYHHVHMAWVLLAAGAAMSATMLLACVLRSSYVLVHECSTYDAGIASSHHAASCLDVASMHLLWYMLVHECYLLWICPQLLHTICLHTICGTLLYLVMCLRWWA</sequence>
<keyword evidence="2" id="KW-0496">Mitochondrion</keyword>